<dbReference type="Proteomes" id="UP001154078">
    <property type="component" value="Chromosome 11"/>
</dbReference>
<evidence type="ECO:0000256" key="3">
    <source>
        <dbReference type="ARBA" id="ARBA00026104"/>
    </source>
</evidence>
<keyword evidence="15" id="KW-1185">Reference proteome</keyword>
<dbReference type="GO" id="GO:0052689">
    <property type="term" value="F:carboxylic ester hydrolase activity"/>
    <property type="evidence" value="ECO:0007669"/>
    <property type="project" value="TreeGrafter"/>
</dbReference>
<dbReference type="InterPro" id="IPR029058">
    <property type="entry name" value="AB_hydrolase_fold"/>
</dbReference>
<evidence type="ECO:0000256" key="4">
    <source>
        <dbReference type="ARBA" id="ARBA00042703"/>
    </source>
</evidence>
<feature type="region of interest" description="Disordered" evidence="12">
    <location>
        <begin position="325"/>
        <end position="352"/>
    </location>
</feature>
<proteinExistence type="inferred from homology"/>
<organism evidence="14 15">
    <name type="scientific">Brassicogethes aeneus</name>
    <name type="common">Rape pollen beetle</name>
    <name type="synonym">Meligethes aeneus</name>
    <dbReference type="NCBI Taxonomy" id="1431903"/>
    <lineage>
        <taxon>Eukaryota</taxon>
        <taxon>Metazoa</taxon>
        <taxon>Ecdysozoa</taxon>
        <taxon>Arthropoda</taxon>
        <taxon>Hexapoda</taxon>
        <taxon>Insecta</taxon>
        <taxon>Pterygota</taxon>
        <taxon>Neoptera</taxon>
        <taxon>Endopterygota</taxon>
        <taxon>Coleoptera</taxon>
        <taxon>Polyphaga</taxon>
        <taxon>Cucujiformia</taxon>
        <taxon>Nitidulidae</taxon>
        <taxon>Meligethinae</taxon>
        <taxon>Brassicogethes</taxon>
    </lineage>
</organism>
<comment type="catalytic activity">
    <reaction evidence="6">
        <text>a 1,3-diacyl-sn-glycerol + H2O = a 1-acyl-sn-glycerol + a fatty acid + H(+)</text>
        <dbReference type="Rhea" id="RHEA:38503"/>
        <dbReference type="ChEBI" id="CHEBI:15377"/>
        <dbReference type="ChEBI" id="CHEBI:15378"/>
        <dbReference type="ChEBI" id="CHEBI:28868"/>
        <dbReference type="ChEBI" id="CHEBI:64683"/>
        <dbReference type="ChEBI" id="CHEBI:77272"/>
    </reaction>
</comment>
<dbReference type="Pfam" id="PF00561">
    <property type="entry name" value="Abhydrolase_1"/>
    <property type="match status" value="1"/>
</dbReference>
<comment type="catalytic activity">
    <reaction evidence="8">
        <text>1-octadecanoyl-2-(4Z,7Z,10Z,13Z,16Z,19Z-docosahexaenoyl)-sn-glycerol + H2O = 2-(4Z,7Z,10Z,13Z,16Z,19Z-docosahexaenoyl)-glycerol + octadecanoate + H(+)</text>
        <dbReference type="Rhea" id="RHEA:77107"/>
        <dbReference type="ChEBI" id="CHEBI:15377"/>
        <dbReference type="ChEBI" id="CHEBI:15378"/>
        <dbReference type="ChEBI" id="CHEBI:25629"/>
        <dbReference type="ChEBI" id="CHEBI:77129"/>
        <dbReference type="ChEBI" id="CHEBI:186738"/>
    </reaction>
</comment>
<evidence type="ECO:0000256" key="5">
    <source>
        <dbReference type="ARBA" id="ARBA00043667"/>
    </source>
</evidence>
<comment type="catalytic activity">
    <reaction evidence="10">
        <text>1-octadecanoyl-2-(9Z-octadecenoyl)-sn-glycerol + H2O = 2-(9Z-octadecenoyl)-glycerol + octadecanoate + H(+)</text>
        <dbReference type="Rhea" id="RHEA:77103"/>
        <dbReference type="ChEBI" id="CHEBI:15377"/>
        <dbReference type="ChEBI" id="CHEBI:15378"/>
        <dbReference type="ChEBI" id="CHEBI:25629"/>
        <dbReference type="ChEBI" id="CHEBI:73990"/>
        <dbReference type="ChEBI" id="CHEBI:75468"/>
    </reaction>
</comment>
<feature type="domain" description="AB hydrolase-1" evidence="13">
    <location>
        <begin position="61"/>
        <end position="162"/>
    </location>
</feature>
<dbReference type="PANTHER" id="PTHR46118:SF4">
    <property type="entry name" value="PROTEIN ABHD11"/>
    <property type="match status" value="1"/>
</dbReference>
<comment type="similarity">
    <text evidence="1">Belongs to the AB hydrolase superfamily.</text>
</comment>
<dbReference type="Gene3D" id="3.40.50.1820">
    <property type="entry name" value="alpha/beta hydrolase"/>
    <property type="match status" value="1"/>
</dbReference>
<evidence type="ECO:0000256" key="8">
    <source>
        <dbReference type="ARBA" id="ARBA00048283"/>
    </source>
</evidence>
<comment type="catalytic activity">
    <reaction evidence="5">
        <text>a 1,2-diacyl-sn-glycerol + H2O = a 2-acylglycerol + a fatty acid + H(+)</text>
        <dbReference type="Rhea" id="RHEA:33275"/>
        <dbReference type="ChEBI" id="CHEBI:15377"/>
        <dbReference type="ChEBI" id="CHEBI:15378"/>
        <dbReference type="ChEBI" id="CHEBI:17389"/>
        <dbReference type="ChEBI" id="CHEBI:17815"/>
        <dbReference type="ChEBI" id="CHEBI:28868"/>
        <dbReference type="EC" id="3.1.1.116"/>
    </reaction>
</comment>
<dbReference type="InterPro" id="IPR000073">
    <property type="entry name" value="AB_hydrolase_1"/>
</dbReference>
<dbReference type="GO" id="GO:0005739">
    <property type="term" value="C:mitochondrion"/>
    <property type="evidence" value="ECO:0007669"/>
    <property type="project" value="TreeGrafter"/>
</dbReference>
<dbReference type="EMBL" id="OV121142">
    <property type="protein sequence ID" value="CAH0549435.1"/>
    <property type="molecule type" value="Genomic_DNA"/>
</dbReference>
<evidence type="ECO:0000256" key="1">
    <source>
        <dbReference type="ARBA" id="ARBA00008645"/>
    </source>
</evidence>
<comment type="catalytic activity">
    <reaction evidence="9">
        <text>1,2-didecanoylglycerol + H2O = decanoylglycerol + decanoate + H(+)</text>
        <dbReference type="Rhea" id="RHEA:48596"/>
        <dbReference type="ChEBI" id="CHEBI:11152"/>
        <dbReference type="ChEBI" id="CHEBI:15377"/>
        <dbReference type="ChEBI" id="CHEBI:15378"/>
        <dbReference type="ChEBI" id="CHEBI:27689"/>
        <dbReference type="ChEBI" id="CHEBI:90605"/>
    </reaction>
</comment>
<evidence type="ECO:0000313" key="15">
    <source>
        <dbReference type="Proteomes" id="UP001154078"/>
    </source>
</evidence>
<evidence type="ECO:0000313" key="14">
    <source>
        <dbReference type="EMBL" id="CAH0549435.1"/>
    </source>
</evidence>
<evidence type="ECO:0000256" key="7">
    <source>
        <dbReference type="ARBA" id="ARBA00044064"/>
    </source>
</evidence>
<evidence type="ECO:0000256" key="10">
    <source>
        <dbReference type="ARBA" id="ARBA00048513"/>
    </source>
</evidence>
<reference evidence="14" key="1">
    <citation type="submission" date="2021-12" db="EMBL/GenBank/DDBJ databases">
        <authorList>
            <person name="King R."/>
        </authorList>
    </citation>
    <scope>NUCLEOTIDE SEQUENCE</scope>
</reference>
<dbReference type="SUPFAM" id="SSF53474">
    <property type="entry name" value="alpha/beta-Hydrolases"/>
    <property type="match status" value="1"/>
</dbReference>
<evidence type="ECO:0000256" key="6">
    <source>
        <dbReference type="ARBA" id="ARBA00043742"/>
    </source>
</evidence>
<keyword evidence="2" id="KW-0378">Hydrolase</keyword>
<protein>
    <recommendedName>
        <fullName evidence="7">sn-1-specific diacylglycerol lipase ABHD11</fullName>
        <ecNumber evidence="3">3.1.1.116</ecNumber>
    </recommendedName>
    <alternativeName>
        <fullName evidence="4">Alpha/beta hydrolase domain-containing protein 11</fullName>
    </alternativeName>
</protein>
<dbReference type="PANTHER" id="PTHR46118">
    <property type="entry name" value="PROTEIN ABHD11"/>
    <property type="match status" value="1"/>
</dbReference>
<evidence type="ECO:0000256" key="2">
    <source>
        <dbReference type="ARBA" id="ARBA00022801"/>
    </source>
</evidence>
<evidence type="ECO:0000259" key="13">
    <source>
        <dbReference type="Pfam" id="PF00561"/>
    </source>
</evidence>
<feature type="compositionally biased region" description="Basic and acidic residues" evidence="12">
    <location>
        <begin position="325"/>
        <end position="344"/>
    </location>
</feature>
<comment type="catalytic activity">
    <reaction evidence="11">
        <text>1-octadecanoyl-2-(5Z,8Z,11Z,14Z-eicosatetraenoyl)-sn-glycerol + H2O = 2-(5Z,8Z,11Z,14Z-eicosatetraenoyl)-glycerol + octadecanoate + H(+)</text>
        <dbReference type="Rhea" id="RHEA:38507"/>
        <dbReference type="ChEBI" id="CHEBI:15377"/>
        <dbReference type="ChEBI" id="CHEBI:15378"/>
        <dbReference type="ChEBI" id="CHEBI:25629"/>
        <dbReference type="ChEBI" id="CHEBI:52392"/>
        <dbReference type="ChEBI" id="CHEBI:75728"/>
    </reaction>
</comment>
<accession>A0A9P0FE50</accession>
<sequence>MFLKPTIFQQSLVKRLNYTFGGNNSFMKKDSFSDNTKSQDGVNMAYSSYETTMSIPNEPTPLVIFHGLFGSKSNWNAFSKVYHNMGKPGKRRVFAVDARNHADSPFTESHSYDDMVMDLKKFVKKMNLPKVSLLGHCMGGRACMLFSLKYPELVDKLIVSDISPITTSINFKSICLLFSIMKVIKLPKNIPLSQAKSEVNRQLIPVVPNKALRTFMMNNLVQTTDGSYKWSLNLPTLMNNYENVAGFPEMHNAAFEGPVLFLGGGNSDFIQKSDLSKIQKLFPKAELKYMEGTGHWLQTEKPIEFLKITVDFLNKVDKDINKSAEKVTTKEQPKLNKNETKEETQETLIKIK</sequence>
<evidence type="ECO:0000256" key="12">
    <source>
        <dbReference type="SAM" id="MobiDB-lite"/>
    </source>
</evidence>
<dbReference type="AlphaFoldDB" id="A0A9P0FE50"/>
<evidence type="ECO:0000256" key="11">
    <source>
        <dbReference type="ARBA" id="ARBA00048919"/>
    </source>
</evidence>
<dbReference type="OrthoDB" id="8119704at2759"/>
<name>A0A9P0FE50_BRAAE</name>
<dbReference type="EC" id="3.1.1.116" evidence="3"/>
<gene>
    <name evidence="14" type="ORF">MELIAE_LOCUS2572</name>
</gene>
<evidence type="ECO:0000256" key="9">
    <source>
        <dbReference type="ARBA" id="ARBA00048504"/>
    </source>
</evidence>